<dbReference type="NCBIfam" id="TIGR03419">
    <property type="entry name" value="NifU_clost"/>
    <property type="match status" value="1"/>
</dbReference>
<reference evidence="2" key="1">
    <citation type="submission" date="2019-03" db="EMBL/GenBank/DDBJ databases">
        <title>Lake Tanganyika Metagenome-Assembled Genomes (MAGs).</title>
        <authorList>
            <person name="Tran P."/>
        </authorList>
    </citation>
    <scope>NUCLEOTIDE SEQUENCE</scope>
    <source>
        <strain evidence="2">K_DeepCast_150m_m2_040</strain>
    </source>
</reference>
<dbReference type="Proteomes" id="UP000779900">
    <property type="component" value="Unassembled WGS sequence"/>
</dbReference>
<name>A0A937XHV4_UNCW3</name>
<protein>
    <submittedName>
        <fullName evidence="2">Fe-S cluster assembly scaffold protein NifU</fullName>
    </submittedName>
</protein>
<dbReference type="EMBL" id="VGIR01000076">
    <property type="protein sequence ID" value="MBM3332326.1"/>
    <property type="molecule type" value="Genomic_DNA"/>
</dbReference>
<dbReference type="GO" id="GO:0005506">
    <property type="term" value="F:iron ion binding"/>
    <property type="evidence" value="ECO:0007669"/>
    <property type="project" value="InterPro"/>
</dbReference>
<dbReference type="CDD" id="cd06664">
    <property type="entry name" value="IscU_like"/>
    <property type="match status" value="1"/>
</dbReference>
<dbReference type="AlphaFoldDB" id="A0A937XHV4"/>
<accession>A0A937XHV4</accession>
<evidence type="ECO:0000259" key="1">
    <source>
        <dbReference type="Pfam" id="PF01592"/>
    </source>
</evidence>
<dbReference type="InterPro" id="IPR002871">
    <property type="entry name" value="NIF_FeS_clus_asmbl_NifU_N"/>
</dbReference>
<gene>
    <name evidence="2" type="primary">nifU</name>
    <name evidence="2" type="ORF">FJY68_10860</name>
</gene>
<dbReference type="PANTHER" id="PTHR10093">
    <property type="entry name" value="IRON-SULFUR CLUSTER ASSEMBLY ENZYME NIFU HOMOLOG"/>
    <property type="match status" value="1"/>
</dbReference>
<organism evidence="2 3">
    <name type="scientific">candidate division WOR-3 bacterium</name>
    <dbReference type="NCBI Taxonomy" id="2052148"/>
    <lineage>
        <taxon>Bacteria</taxon>
        <taxon>Bacteria division WOR-3</taxon>
    </lineage>
</organism>
<dbReference type="Gene3D" id="3.90.1010.10">
    <property type="match status" value="1"/>
</dbReference>
<dbReference type="Pfam" id="PF01592">
    <property type="entry name" value="NifU_N"/>
    <property type="match status" value="1"/>
</dbReference>
<sequence>MYSEKVMEHFRNPRNVGEIENADGVGEIGNPTCGDMMTFYVKIENGILTDVKFKTFGCGAAIAVSSMVSEMAKGKTIEEAMKISNADVAKELGGLPPNKLHCSNLGADALHKAIEQHLAKKPATGEKGCHCPFCDAPVEGSSICAPCKNQGRK</sequence>
<dbReference type="SUPFAM" id="SSF82649">
    <property type="entry name" value="SufE/NifU"/>
    <property type="match status" value="1"/>
</dbReference>
<evidence type="ECO:0000313" key="3">
    <source>
        <dbReference type="Proteomes" id="UP000779900"/>
    </source>
</evidence>
<comment type="caution">
    <text evidence="2">The sequence shown here is derived from an EMBL/GenBank/DDBJ whole genome shotgun (WGS) entry which is preliminary data.</text>
</comment>
<dbReference type="GO" id="GO:0016226">
    <property type="term" value="P:iron-sulfur cluster assembly"/>
    <property type="evidence" value="ECO:0007669"/>
    <property type="project" value="InterPro"/>
</dbReference>
<feature type="domain" description="NIF system FeS cluster assembly NifU N-terminal" evidence="1">
    <location>
        <begin position="1"/>
        <end position="121"/>
    </location>
</feature>
<dbReference type="InterPro" id="IPR017787">
    <property type="entry name" value="NIF_FeS_clus_asmbl_NifU-like"/>
</dbReference>
<evidence type="ECO:0000313" key="2">
    <source>
        <dbReference type="EMBL" id="MBM3332326.1"/>
    </source>
</evidence>
<proteinExistence type="predicted"/>
<dbReference type="GO" id="GO:0051536">
    <property type="term" value="F:iron-sulfur cluster binding"/>
    <property type="evidence" value="ECO:0007669"/>
    <property type="project" value="InterPro"/>
</dbReference>